<dbReference type="Proteomes" id="UP000307440">
    <property type="component" value="Unassembled WGS sequence"/>
</dbReference>
<evidence type="ECO:0000256" key="1">
    <source>
        <dbReference type="SAM" id="Phobius"/>
    </source>
</evidence>
<dbReference type="OrthoDB" id="2332199at2759"/>
<name>A0A5C3KV57_COPMA</name>
<sequence>MEPDTYHTTLRRFAVLGFCIDNAYQGYVFQHDVQRPRSVNYAPHPHSLYVAFAVQLVLQAWWLFKLYSPGTRQGFEGDGEEGALANGGKCEHGSDLIPTGHIDLRGADHEPLRWDFLPMFVLGSSCHIGWSFCWSYEEYTLCRLFLCISAVAQLYSMFAILNGSKNRGFPQRNIMTHLVVKCRTTFVILLLWKTWGALDPMPPPNVAQQLNNLSFFLILAMCSGPDPTMGFLLVLVLFSLGIGPFQAPGWHQTFVWMGWVVLCVVMIDWLVAAWAKDSDGDSDSDLSLRSSNENLPSLASKSLIGSY</sequence>
<keyword evidence="3" id="KW-1185">Reference proteome</keyword>
<dbReference type="AlphaFoldDB" id="A0A5C3KV57"/>
<accession>A0A5C3KV57</accession>
<feature type="transmembrane region" description="Helical" evidence="1">
    <location>
        <begin position="215"/>
        <end position="242"/>
    </location>
</feature>
<keyword evidence="1" id="KW-1133">Transmembrane helix</keyword>
<evidence type="ECO:0000313" key="3">
    <source>
        <dbReference type="Proteomes" id="UP000307440"/>
    </source>
</evidence>
<keyword evidence="1" id="KW-0472">Membrane</keyword>
<dbReference type="EMBL" id="ML210213">
    <property type="protein sequence ID" value="TFK23743.1"/>
    <property type="molecule type" value="Genomic_DNA"/>
</dbReference>
<feature type="transmembrane region" description="Helical" evidence="1">
    <location>
        <begin position="254"/>
        <end position="275"/>
    </location>
</feature>
<reference evidence="2 3" key="1">
    <citation type="journal article" date="2019" name="Nat. Ecol. Evol.">
        <title>Megaphylogeny resolves global patterns of mushroom evolution.</title>
        <authorList>
            <person name="Varga T."/>
            <person name="Krizsan K."/>
            <person name="Foldi C."/>
            <person name="Dima B."/>
            <person name="Sanchez-Garcia M."/>
            <person name="Sanchez-Ramirez S."/>
            <person name="Szollosi G.J."/>
            <person name="Szarkandi J.G."/>
            <person name="Papp V."/>
            <person name="Albert L."/>
            <person name="Andreopoulos W."/>
            <person name="Angelini C."/>
            <person name="Antonin V."/>
            <person name="Barry K.W."/>
            <person name="Bougher N.L."/>
            <person name="Buchanan P."/>
            <person name="Buyck B."/>
            <person name="Bense V."/>
            <person name="Catcheside P."/>
            <person name="Chovatia M."/>
            <person name="Cooper J."/>
            <person name="Damon W."/>
            <person name="Desjardin D."/>
            <person name="Finy P."/>
            <person name="Geml J."/>
            <person name="Haridas S."/>
            <person name="Hughes K."/>
            <person name="Justo A."/>
            <person name="Karasinski D."/>
            <person name="Kautmanova I."/>
            <person name="Kiss B."/>
            <person name="Kocsube S."/>
            <person name="Kotiranta H."/>
            <person name="LaButti K.M."/>
            <person name="Lechner B.E."/>
            <person name="Liimatainen K."/>
            <person name="Lipzen A."/>
            <person name="Lukacs Z."/>
            <person name="Mihaltcheva S."/>
            <person name="Morgado L.N."/>
            <person name="Niskanen T."/>
            <person name="Noordeloos M.E."/>
            <person name="Ohm R.A."/>
            <person name="Ortiz-Santana B."/>
            <person name="Ovrebo C."/>
            <person name="Racz N."/>
            <person name="Riley R."/>
            <person name="Savchenko A."/>
            <person name="Shiryaev A."/>
            <person name="Soop K."/>
            <person name="Spirin V."/>
            <person name="Szebenyi C."/>
            <person name="Tomsovsky M."/>
            <person name="Tulloss R.E."/>
            <person name="Uehling J."/>
            <person name="Grigoriev I.V."/>
            <person name="Vagvolgyi C."/>
            <person name="Papp T."/>
            <person name="Martin F.M."/>
            <person name="Miettinen O."/>
            <person name="Hibbett D.S."/>
            <person name="Nagy L.G."/>
        </authorList>
    </citation>
    <scope>NUCLEOTIDE SEQUENCE [LARGE SCALE GENOMIC DNA]</scope>
    <source>
        <strain evidence="2 3">CBS 121175</strain>
    </source>
</reference>
<proteinExistence type="predicted"/>
<protein>
    <submittedName>
        <fullName evidence="2">Uncharacterized protein</fullName>
    </submittedName>
</protein>
<keyword evidence="1" id="KW-0812">Transmembrane</keyword>
<evidence type="ECO:0000313" key="2">
    <source>
        <dbReference type="EMBL" id="TFK23743.1"/>
    </source>
</evidence>
<organism evidence="2 3">
    <name type="scientific">Coprinopsis marcescibilis</name>
    <name type="common">Agaric fungus</name>
    <name type="synonym">Psathyrella marcescibilis</name>
    <dbReference type="NCBI Taxonomy" id="230819"/>
    <lineage>
        <taxon>Eukaryota</taxon>
        <taxon>Fungi</taxon>
        <taxon>Dikarya</taxon>
        <taxon>Basidiomycota</taxon>
        <taxon>Agaricomycotina</taxon>
        <taxon>Agaricomycetes</taxon>
        <taxon>Agaricomycetidae</taxon>
        <taxon>Agaricales</taxon>
        <taxon>Agaricineae</taxon>
        <taxon>Psathyrellaceae</taxon>
        <taxon>Coprinopsis</taxon>
    </lineage>
</organism>
<gene>
    <name evidence="2" type="ORF">FA15DRAFT_705209</name>
</gene>